<evidence type="ECO:0000256" key="2">
    <source>
        <dbReference type="ARBA" id="ARBA00022803"/>
    </source>
</evidence>
<evidence type="ECO:0000256" key="3">
    <source>
        <dbReference type="PROSITE-ProRule" id="PRU00339"/>
    </source>
</evidence>
<dbReference type="InterPro" id="IPR019734">
    <property type="entry name" value="TPR_rpt"/>
</dbReference>
<keyword evidence="5" id="KW-1185">Reference proteome</keyword>
<keyword evidence="2 3" id="KW-0802">TPR repeat</keyword>
<feature type="repeat" description="TPR" evidence="3">
    <location>
        <begin position="542"/>
        <end position="575"/>
    </location>
</feature>
<feature type="repeat" description="TPR" evidence="3">
    <location>
        <begin position="238"/>
        <end position="271"/>
    </location>
</feature>
<dbReference type="Pfam" id="PF07719">
    <property type="entry name" value="TPR_2"/>
    <property type="match status" value="1"/>
</dbReference>
<feature type="repeat" description="TPR" evidence="3">
    <location>
        <begin position="170"/>
        <end position="203"/>
    </location>
</feature>
<accession>A0ABY2TNF0</accession>
<dbReference type="PANTHER" id="PTHR12558:SF13">
    <property type="entry name" value="CELL DIVISION CYCLE PROTEIN 27 HOMOLOG"/>
    <property type="match status" value="1"/>
</dbReference>
<organism evidence="4 5">
    <name type="scientific">Brachyspira catarrhinii</name>
    <dbReference type="NCBI Taxonomy" id="2528966"/>
    <lineage>
        <taxon>Bacteria</taxon>
        <taxon>Pseudomonadati</taxon>
        <taxon>Spirochaetota</taxon>
        <taxon>Spirochaetia</taxon>
        <taxon>Brachyspirales</taxon>
        <taxon>Brachyspiraceae</taxon>
        <taxon>Brachyspira</taxon>
    </lineage>
</organism>
<feature type="repeat" description="TPR" evidence="3">
    <location>
        <begin position="576"/>
        <end position="609"/>
    </location>
</feature>
<dbReference type="Pfam" id="PF13181">
    <property type="entry name" value="TPR_8"/>
    <property type="match status" value="3"/>
</dbReference>
<dbReference type="SUPFAM" id="SSF48452">
    <property type="entry name" value="TPR-like"/>
    <property type="match status" value="2"/>
</dbReference>
<protein>
    <submittedName>
        <fullName evidence="4">Tetratricopeptide repeat protein</fullName>
    </submittedName>
</protein>
<dbReference type="Proteomes" id="UP000310168">
    <property type="component" value="Unassembled WGS sequence"/>
</dbReference>
<evidence type="ECO:0000313" key="4">
    <source>
        <dbReference type="EMBL" id="TKZ30350.1"/>
    </source>
</evidence>
<dbReference type="PROSITE" id="PS50293">
    <property type="entry name" value="TPR_REGION"/>
    <property type="match status" value="2"/>
</dbReference>
<dbReference type="Gene3D" id="1.25.40.10">
    <property type="entry name" value="Tetratricopeptide repeat domain"/>
    <property type="match status" value="3"/>
</dbReference>
<feature type="repeat" description="TPR" evidence="3">
    <location>
        <begin position="306"/>
        <end position="339"/>
    </location>
</feature>
<sequence>MNLTNQEQNYYELILDMLDDGIIDDSERSLLNKKKDRYGLSDTRAKEIEDFALHEIQNKNKPKFNTEGEEEYYELLEDMLEDGAIDESGRNLLNKRKSKYGISDERAEEFENYIKSVKGINNIVSDSANSSSKENADNLFEQGKSHYNDKNYEEAIKCLKKASELNVNDSVNWSWLGVAYNKNGEHEEAIKCLNKSVELDPNYLFAWLGLFNYYNENGEYGESTRCLKKLVELEPDNPTYWGLLSNSCNKNEEYKDALIYFNKFLELEPSKANDFSFLGSFYYENTNYEEAIRCLNKAVELNPNNENNWYWLGASYNDNGNYTEAIRCLNKAVELNPYDADNWYYLGKVYNKKEDYKKSIICLEEAVSLDDDRADIWYLFGSSYCGNEEYRESIKCLEKAVELDYNDSVLYSSLWLFKLNLEELQDLEDGVYKDDIVNIFHIVKNLIKNPKYEKNNFHYPVSFFALCETLVRFLFNFEYYDLVIYLRKKLFIIKNNGDYTMNEIYFLLMCGSSYVNLNSYNKAIKEFVFILSNYEMDDDTLAGVWFNLGYCNTELNNLEEAKNNYENSVKLDCNNSIAWNNLGVVFEKMGHIKDAIKAYKTSIKIDNNELAINNLNNLKK</sequence>
<reference evidence="4 5" key="1">
    <citation type="journal article" date="2019" name="Anaerobe">
        <title>Brachyspira catarrhinii sp. nov., an anaerobic intestinal spirochaete isolated from vervet monkeys may have been misidentified as Brachyspira aalborgi in previous studies.</title>
        <authorList>
            <person name="Phillips N.D."/>
            <person name="La T."/>
            <person name="Hampson D.J."/>
        </authorList>
    </citation>
    <scope>NUCLEOTIDE SEQUENCE [LARGE SCALE GENOMIC DNA]</scope>
    <source>
        <strain evidence="4 5">Z12</strain>
    </source>
</reference>
<feature type="repeat" description="TPR" evidence="3">
    <location>
        <begin position="374"/>
        <end position="407"/>
    </location>
</feature>
<dbReference type="RefSeq" id="WP_137999079.1">
    <property type="nucleotide sequence ID" value="NZ_SJDU01000363.1"/>
</dbReference>
<dbReference type="PROSITE" id="PS50005">
    <property type="entry name" value="TPR"/>
    <property type="match status" value="10"/>
</dbReference>
<dbReference type="PANTHER" id="PTHR12558">
    <property type="entry name" value="CELL DIVISION CYCLE 16,23,27"/>
    <property type="match status" value="1"/>
</dbReference>
<feature type="repeat" description="TPR" evidence="3">
    <location>
        <begin position="340"/>
        <end position="373"/>
    </location>
</feature>
<dbReference type="InterPro" id="IPR013105">
    <property type="entry name" value="TPR_2"/>
</dbReference>
<dbReference type="InterPro" id="IPR011990">
    <property type="entry name" value="TPR-like_helical_dom_sf"/>
</dbReference>
<dbReference type="Pfam" id="PF12895">
    <property type="entry name" value="ANAPC3"/>
    <property type="match status" value="1"/>
</dbReference>
<evidence type="ECO:0000313" key="5">
    <source>
        <dbReference type="Proteomes" id="UP000310168"/>
    </source>
</evidence>
<dbReference type="EMBL" id="SJDU01000363">
    <property type="protein sequence ID" value="TKZ30350.1"/>
    <property type="molecule type" value="Genomic_DNA"/>
</dbReference>
<evidence type="ECO:0000256" key="1">
    <source>
        <dbReference type="ARBA" id="ARBA00022737"/>
    </source>
</evidence>
<feature type="repeat" description="TPR" evidence="3">
    <location>
        <begin position="204"/>
        <end position="237"/>
    </location>
</feature>
<feature type="repeat" description="TPR" evidence="3">
    <location>
        <begin position="136"/>
        <end position="169"/>
    </location>
</feature>
<gene>
    <name evidence="4" type="ORF">EZH24_10520</name>
</gene>
<name>A0ABY2TNF0_9SPIR</name>
<comment type="caution">
    <text evidence="4">The sequence shown here is derived from an EMBL/GenBank/DDBJ whole genome shotgun (WGS) entry which is preliminary data.</text>
</comment>
<feature type="repeat" description="TPR" evidence="3">
    <location>
        <begin position="272"/>
        <end position="305"/>
    </location>
</feature>
<dbReference type="Pfam" id="PF00515">
    <property type="entry name" value="TPR_1"/>
    <property type="match status" value="2"/>
</dbReference>
<keyword evidence="1" id="KW-0677">Repeat</keyword>
<proteinExistence type="predicted"/>
<dbReference type="SMART" id="SM00028">
    <property type="entry name" value="TPR"/>
    <property type="match status" value="10"/>
</dbReference>